<dbReference type="InterPro" id="IPR024448">
    <property type="entry name" value="XylT_C"/>
</dbReference>
<keyword evidence="14" id="KW-0333">Golgi apparatus</keyword>
<evidence type="ECO:0000259" key="22">
    <source>
        <dbReference type="PROSITE" id="PS51212"/>
    </source>
</evidence>
<dbReference type="PROSITE" id="PS51212">
    <property type="entry name" value="WSC"/>
    <property type="match status" value="1"/>
</dbReference>
<comment type="catalytic activity">
    <reaction evidence="19">
        <text>UDP-alpha-D-xylose + L-seryl-[protein] = 3-O-(beta-D-xylosyl)-L-seryl-[protein] + UDP + H(+)</text>
        <dbReference type="Rhea" id="RHEA:50192"/>
        <dbReference type="Rhea" id="RHEA-COMP:9863"/>
        <dbReference type="Rhea" id="RHEA-COMP:12567"/>
        <dbReference type="ChEBI" id="CHEBI:15378"/>
        <dbReference type="ChEBI" id="CHEBI:29999"/>
        <dbReference type="ChEBI" id="CHEBI:57632"/>
        <dbReference type="ChEBI" id="CHEBI:58223"/>
        <dbReference type="ChEBI" id="CHEBI:132085"/>
        <dbReference type="EC" id="2.4.2.26"/>
    </reaction>
</comment>
<dbReference type="Pfam" id="PF02485">
    <property type="entry name" value="Branch"/>
    <property type="match status" value="2"/>
</dbReference>
<dbReference type="Pfam" id="PF12529">
    <property type="entry name" value="Xylo_C"/>
    <property type="match status" value="3"/>
</dbReference>
<comment type="pathway">
    <text evidence="3">Glycan metabolism; chondroitin sulfate biosynthesis.</text>
</comment>
<evidence type="ECO:0000256" key="2">
    <source>
        <dbReference type="ARBA" id="ARBA00004648"/>
    </source>
</evidence>
<dbReference type="VEuPathDB" id="VectorBase:ACON2_041395"/>
<comment type="similarity">
    <text evidence="5">Belongs to the glycosyltransferase 14 family. XylT subfamily.</text>
</comment>
<dbReference type="GO" id="GO:0015012">
    <property type="term" value="P:heparan sulfate proteoglycan biosynthetic process"/>
    <property type="evidence" value="ECO:0007669"/>
    <property type="project" value="TreeGrafter"/>
</dbReference>
<dbReference type="Pfam" id="PF01822">
    <property type="entry name" value="WSC"/>
    <property type="match status" value="1"/>
</dbReference>
<dbReference type="InterPro" id="IPR043538">
    <property type="entry name" value="XYLT"/>
</dbReference>
<keyword evidence="17" id="KW-0325">Glycoprotein</keyword>
<proteinExistence type="inferred from homology"/>
<dbReference type="EnsemblMetazoa" id="ACOM025133-RA">
    <property type="protein sequence ID" value="ACOM025133-PA.1"/>
    <property type="gene ID" value="ACOM025133"/>
</dbReference>
<evidence type="ECO:0000256" key="7">
    <source>
        <dbReference type="ARBA" id="ARBA00022676"/>
    </source>
</evidence>
<evidence type="ECO:0000256" key="19">
    <source>
        <dbReference type="ARBA" id="ARBA00047847"/>
    </source>
</evidence>
<dbReference type="Proteomes" id="UP000075882">
    <property type="component" value="Unassembled WGS sequence"/>
</dbReference>
<evidence type="ECO:0000256" key="1">
    <source>
        <dbReference type="ARBA" id="ARBA00004323"/>
    </source>
</evidence>
<evidence type="ECO:0000256" key="6">
    <source>
        <dbReference type="ARBA" id="ARBA00011972"/>
    </source>
</evidence>
<dbReference type="VEuPathDB" id="VectorBase:ACON2_029243"/>
<accession>A0A8W7P410</accession>
<dbReference type="SMART" id="SM00321">
    <property type="entry name" value="WSC"/>
    <property type="match status" value="1"/>
</dbReference>
<dbReference type="GO" id="GO:0000139">
    <property type="term" value="C:Golgi membrane"/>
    <property type="evidence" value="ECO:0007669"/>
    <property type="project" value="UniProtKB-SubCell"/>
</dbReference>
<evidence type="ECO:0000256" key="4">
    <source>
        <dbReference type="ARBA" id="ARBA00005093"/>
    </source>
</evidence>
<organism evidence="23">
    <name type="scientific">Anopheles coluzzii</name>
    <name type="common">African malaria mosquito</name>
    <dbReference type="NCBI Taxonomy" id="1518534"/>
    <lineage>
        <taxon>Eukaryota</taxon>
        <taxon>Metazoa</taxon>
        <taxon>Ecdysozoa</taxon>
        <taxon>Arthropoda</taxon>
        <taxon>Hexapoda</taxon>
        <taxon>Insecta</taxon>
        <taxon>Pterygota</taxon>
        <taxon>Neoptera</taxon>
        <taxon>Endopterygota</taxon>
        <taxon>Diptera</taxon>
        <taxon>Nematocera</taxon>
        <taxon>Culicoidea</taxon>
        <taxon>Culicidae</taxon>
        <taxon>Anophelinae</taxon>
        <taxon>Anopheles</taxon>
    </lineage>
</organism>
<feature type="domain" description="WSC" evidence="22">
    <location>
        <begin position="120"/>
        <end position="211"/>
    </location>
</feature>
<evidence type="ECO:0000256" key="14">
    <source>
        <dbReference type="ARBA" id="ARBA00023034"/>
    </source>
</evidence>
<keyword evidence="11" id="KW-0256">Endoplasmic reticulum</keyword>
<dbReference type="EC" id="2.4.2.26" evidence="6"/>
<keyword evidence="10" id="KW-0479">Metal-binding</keyword>
<evidence type="ECO:0000256" key="3">
    <source>
        <dbReference type="ARBA" id="ARBA00004840"/>
    </source>
</evidence>
<dbReference type="GO" id="GO:0005789">
    <property type="term" value="C:endoplasmic reticulum membrane"/>
    <property type="evidence" value="ECO:0007669"/>
    <property type="project" value="UniProtKB-SubCell"/>
</dbReference>
<feature type="compositionally biased region" description="Basic residues" evidence="20">
    <location>
        <begin position="1390"/>
        <end position="1399"/>
    </location>
</feature>
<feature type="transmembrane region" description="Helical" evidence="21">
    <location>
        <begin position="20"/>
        <end position="42"/>
    </location>
</feature>
<keyword evidence="13 21" id="KW-1133">Transmembrane helix</keyword>
<evidence type="ECO:0000256" key="12">
    <source>
        <dbReference type="ARBA" id="ARBA00022968"/>
    </source>
</evidence>
<evidence type="ECO:0000256" key="18">
    <source>
        <dbReference type="ARBA" id="ARBA00042865"/>
    </source>
</evidence>
<feature type="region of interest" description="Disordered" evidence="20">
    <location>
        <begin position="1380"/>
        <end position="1408"/>
    </location>
</feature>
<evidence type="ECO:0000256" key="17">
    <source>
        <dbReference type="ARBA" id="ARBA00023180"/>
    </source>
</evidence>
<keyword evidence="12" id="KW-0735">Signal-anchor</keyword>
<evidence type="ECO:0000313" key="23">
    <source>
        <dbReference type="EnsemblMetazoa" id="ACOM025133-PA.1"/>
    </source>
</evidence>
<evidence type="ECO:0000256" key="21">
    <source>
        <dbReference type="SAM" id="Phobius"/>
    </source>
</evidence>
<keyword evidence="8" id="KW-0808">Transferase</keyword>
<dbReference type="PANTHER" id="PTHR46025:SF3">
    <property type="entry name" value="XYLOSYLTRANSFERASE OXT"/>
    <property type="match status" value="1"/>
</dbReference>
<keyword evidence="15 21" id="KW-0472">Membrane</keyword>
<evidence type="ECO:0000256" key="10">
    <source>
        <dbReference type="ARBA" id="ARBA00022723"/>
    </source>
</evidence>
<dbReference type="InterPro" id="IPR002889">
    <property type="entry name" value="WSC_carb-bd"/>
</dbReference>
<keyword evidence="16" id="KW-1015">Disulfide bond</keyword>
<dbReference type="PANTHER" id="PTHR46025">
    <property type="entry name" value="XYLOSYLTRANSFERASE OXT"/>
    <property type="match status" value="1"/>
</dbReference>
<keyword evidence="9 21" id="KW-0812">Transmembrane</keyword>
<name>A0A8W7P410_ANOCL</name>
<dbReference type="VEuPathDB" id="VectorBase:ACON2_031535"/>
<dbReference type="GO" id="GO:0046872">
    <property type="term" value="F:metal ion binding"/>
    <property type="evidence" value="ECO:0007669"/>
    <property type="project" value="UniProtKB-KW"/>
</dbReference>
<comment type="pathway">
    <text evidence="4">Glycan metabolism; heparan sulfate biosynthesis.</text>
</comment>
<evidence type="ECO:0000256" key="20">
    <source>
        <dbReference type="SAM" id="MobiDB-lite"/>
    </source>
</evidence>
<dbReference type="InterPro" id="IPR003406">
    <property type="entry name" value="Glyco_trans_14"/>
</dbReference>
<dbReference type="GO" id="GO:0050650">
    <property type="term" value="P:chondroitin sulfate proteoglycan biosynthetic process"/>
    <property type="evidence" value="ECO:0007669"/>
    <property type="project" value="TreeGrafter"/>
</dbReference>
<protein>
    <recommendedName>
        <fullName evidence="6">protein xylosyltransferase</fullName>
        <ecNumber evidence="6">2.4.2.26</ecNumber>
    </recommendedName>
    <alternativeName>
        <fullName evidence="18">Peptide O-xylosyltransferase</fullName>
    </alternativeName>
</protein>
<keyword evidence="7" id="KW-0328">Glycosyltransferase</keyword>
<evidence type="ECO:0000256" key="13">
    <source>
        <dbReference type="ARBA" id="ARBA00022989"/>
    </source>
</evidence>
<evidence type="ECO:0000256" key="11">
    <source>
        <dbReference type="ARBA" id="ARBA00022824"/>
    </source>
</evidence>
<evidence type="ECO:0000256" key="8">
    <source>
        <dbReference type="ARBA" id="ARBA00022679"/>
    </source>
</evidence>
<sequence length="1479" mass="170206">MASKKVVHSTVNRVSYAKCIFRVILNLSLIILLFKTVVYYSALVNTKQANTLRNKSLTFSNGTEHQLACELSEPRALDAIGRVSSDECKIKLADAACKNVLGKLTPSEIVSQCPRGSYVPYRLVGCFPRRNLTHDMLSKIFAHSTPNTCVDFCLQREFRYAIVQNGKTCSCGDDAPNQEEKFNDRMCNAPCSGNSDQFCGGKMTSSVYETGLAKRPQQPLKLYPSPKDKPVRIAFLLMFHKRNLRQIRRLLRAIYDRNHYYYIHIDPKQHYLFRELLKLEKDFPNIHVSRQRHTITWGCFTQLQALLSAMKHLLSLPSWNPDFILNMSESDFPIKTITKLTQFLTANRGRNFVLMQRMVTVDEFISKAGYDKQFVECENRMWLIGDRAPPSGMVTNGSNDWFCLSSDFVRYFLDTSHDLVKKMMAIMEHTVHSTESFFGQMLQNSPFCETHYDSTLRLISWVRGKGCPKGRSVEWTGCSPLTTRRSSFPNIQRLLTESIYAVRKINPIYDQMIVLMIEEYAYGKYPSGVPNLNAYWESVYHHEDAKHEARMSSVLNVAYVLLYINAQKNQFERYEVLKVLEITHYFNRNTFEGFLIRHAALLNDHRLELEVFVKPKDTFQPHRAVVKQLANFKLQISNTIDWVDNEVIEFDRVLTVDKQPVLMFQFPKYKTLAQTISHNISVEWINPRQRSVTVERYTIEQEPDVIYNQPLESTALKTPLVAGVWKAKVSINATYVGMIDFLVVKNKPIVQKQVSTTTTNACVRPRGILSAASITCQLSNADYVLQKQFRFRANVAQMYQLESTCLVDSGEIAPEQFTHKPLERCNSTLWSSFAPDPKSDVHYRWKQSEFAAQSTETVPKRADETVRIAFLLTLNGRAVRQVHRLLKALYSPRHYYYIHIDALNRRLLCLYTTHMLTKIEFSTSQRQEYLYRELLKLEPKFPNIRLARKRFSSIWGGASLLQMLLSCMEYLLYESGWQWDFVLNLSESDFPLKTVDQLVTFLTANRGQNFVRNHGREVQRFIQKQGLDMTFVECDNRMWRIGDRALPAGITIDGGSDWVCLSRDFARYVTGDGVGQRDELIQGLLRVFEYTILPAESFFHTALRNSRFCHTYTNNNLHMTNWKRQLGCKCQYRHIVDWCGCSPNNFRSEDWERLQASQHKKLFFGRKFEAMVNQAIVLQLEEWMFGPYPAEYPNLHAYWQNVYHHEDVATAADGALLNVAHSLLRINGRTSTEQLTEYDEKEQLSRNFPRIIGTNAEPALIFRLAPPLETERVKGGNATNHSLAVEWIDPVGTIVAASHFTIEDSPTGPLHSFNHFLKGAGKLKLPLAEGVWGARLLQGKALLGATRFLVTEATVREDRTVENELLERHTHRQVLPVRRGSTANTATSKIRAKERKQHPVGHSGDRHDRADHWQEADDQQQVHQLDKLVSQFFSIRETCAVAGLERKELGRFVDCKSTSWSSLAADPKSDIDVESVTSN</sequence>
<evidence type="ECO:0000256" key="9">
    <source>
        <dbReference type="ARBA" id="ARBA00022692"/>
    </source>
</evidence>
<evidence type="ECO:0000256" key="5">
    <source>
        <dbReference type="ARBA" id="ARBA00010195"/>
    </source>
</evidence>
<evidence type="ECO:0000256" key="15">
    <source>
        <dbReference type="ARBA" id="ARBA00023136"/>
    </source>
</evidence>
<dbReference type="GO" id="GO:0030158">
    <property type="term" value="F:protein xylosyltransferase activity"/>
    <property type="evidence" value="ECO:0007669"/>
    <property type="project" value="UniProtKB-EC"/>
</dbReference>
<comment type="subcellular location">
    <subcellularLocation>
        <location evidence="2">Endoplasmic reticulum membrane</location>
        <topology evidence="2">Single-pass type II membrane protein</topology>
    </subcellularLocation>
    <subcellularLocation>
        <location evidence="1">Golgi apparatus membrane</location>
        <topology evidence="1">Single-pass type II membrane protein</topology>
    </subcellularLocation>
</comment>
<reference evidence="23" key="1">
    <citation type="submission" date="2022-08" db="UniProtKB">
        <authorList>
            <consortium name="EnsemblMetazoa"/>
        </authorList>
    </citation>
    <scope>IDENTIFICATION</scope>
</reference>
<evidence type="ECO:0000256" key="16">
    <source>
        <dbReference type="ARBA" id="ARBA00023157"/>
    </source>
</evidence>